<dbReference type="InterPro" id="IPR008767">
    <property type="entry name" value="Phage_SPP1_head-tail_adaptor"/>
</dbReference>
<name>A0A679IYM0_VARPD</name>
<dbReference type="NCBIfam" id="TIGR01563">
    <property type="entry name" value="gp16_SPP1"/>
    <property type="match status" value="1"/>
</dbReference>
<reference evidence="1" key="1">
    <citation type="submission" date="2019-12" db="EMBL/GenBank/DDBJ databases">
        <authorList>
            <person name="Cremers G."/>
        </authorList>
    </citation>
    <scope>NUCLEOTIDE SEQUENCE</scope>
    <source>
        <strain evidence="1">Vvax</strain>
    </source>
</reference>
<gene>
    <name evidence="1" type="ORF">VVAX_03539</name>
</gene>
<sequence length="123" mass="13605">MGQVFAGRLNQRITIQKKTVGRDSWGQPTETWVDVHSRLPASLKTINGSGFVNQEFVAGGAEVSRATASWRIRYVEPVDASMRIVHHRMPRYPDLIYEIKVVLPDGVAQEFIDLGAAIGANKG</sequence>
<evidence type="ECO:0008006" key="2">
    <source>
        <dbReference type="Google" id="ProtNLM"/>
    </source>
</evidence>
<dbReference type="EMBL" id="LR743507">
    <property type="protein sequence ID" value="CAA2106017.1"/>
    <property type="molecule type" value="Genomic_DNA"/>
</dbReference>
<dbReference type="AlphaFoldDB" id="A0A679IYM0"/>
<organism evidence="1">
    <name type="scientific">Variovorax paradoxus</name>
    <dbReference type="NCBI Taxonomy" id="34073"/>
    <lineage>
        <taxon>Bacteria</taxon>
        <taxon>Pseudomonadati</taxon>
        <taxon>Pseudomonadota</taxon>
        <taxon>Betaproteobacteria</taxon>
        <taxon>Burkholderiales</taxon>
        <taxon>Comamonadaceae</taxon>
        <taxon>Variovorax</taxon>
    </lineage>
</organism>
<evidence type="ECO:0000313" key="1">
    <source>
        <dbReference type="EMBL" id="CAA2106017.1"/>
    </source>
</evidence>
<protein>
    <recommendedName>
        <fullName evidence="2">Head-tail adaptor protein</fullName>
    </recommendedName>
</protein>
<proteinExistence type="predicted"/>
<dbReference type="Pfam" id="PF05521">
    <property type="entry name" value="Phage_HCP"/>
    <property type="match status" value="1"/>
</dbReference>
<dbReference type="InterPro" id="IPR038666">
    <property type="entry name" value="SSP1_head-tail_sf"/>
</dbReference>
<dbReference type="RefSeq" id="WP_339091117.1">
    <property type="nucleotide sequence ID" value="NZ_LR743507.1"/>
</dbReference>
<accession>A0A679IYM0</accession>
<dbReference type="Gene3D" id="2.40.10.270">
    <property type="entry name" value="Bacteriophage SPP1 head-tail adaptor protein"/>
    <property type="match status" value="1"/>
</dbReference>